<dbReference type="HOGENOM" id="CLU_2910411_0_0_1"/>
<dbReference type="InParanoid" id="K5UQJ9"/>
<dbReference type="RefSeq" id="XP_007399887.1">
    <property type="nucleotide sequence ID" value="XM_007399825.1"/>
</dbReference>
<dbReference type="KEGG" id="pco:PHACADRAFT_101932"/>
<dbReference type="Proteomes" id="UP000008370">
    <property type="component" value="Unassembled WGS sequence"/>
</dbReference>
<keyword evidence="1" id="KW-0472">Membrane</keyword>
<keyword evidence="3" id="KW-1185">Reference proteome</keyword>
<evidence type="ECO:0000313" key="3">
    <source>
        <dbReference type="Proteomes" id="UP000008370"/>
    </source>
</evidence>
<reference evidence="2 3" key="1">
    <citation type="journal article" date="2012" name="BMC Genomics">
        <title>Comparative genomics of the white-rot fungi, Phanerochaete carnosa and P. chrysosporium, to elucidate the genetic basis of the distinct wood types they colonize.</title>
        <authorList>
            <person name="Suzuki H."/>
            <person name="MacDonald J."/>
            <person name="Syed K."/>
            <person name="Salamov A."/>
            <person name="Hori C."/>
            <person name="Aerts A."/>
            <person name="Henrissat B."/>
            <person name="Wiebenga A."/>
            <person name="vanKuyk P.A."/>
            <person name="Barry K."/>
            <person name="Lindquist E."/>
            <person name="LaButti K."/>
            <person name="Lapidus A."/>
            <person name="Lucas S."/>
            <person name="Coutinho P."/>
            <person name="Gong Y."/>
            <person name="Samejima M."/>
            <person name="Mahadevan R."/>
            <person name="Abou-Zaid M."/>
            <person name="de Vries R.P."/>
            <person name="Igarashi K."/>
            <person name="Yadav J.S."/>
            <person name="Grigoriev I.V."/>
            <person name="Master E.R."/>
        </authorList>
    </citation>
    <scope>NUCLEOTIDE SEQUENCE [LARGE SCALE GENOMIC DNA]</scope>
    <source>
        <strain evidence="2 3">HHB-10118-sp</strain>
    </source>
</reference>
<protein>
    <submittedName>
        <fullName evidence="2">Uncharacterized protein</fullName>
    </submittedName>
</protein>
<keyword evidence="1" id="KW-0812">Transmembrane</keyword>
<feature type="non-terminal residue" evidence="2">
    <location>
        <position position="1"/>
    </location>
</feature>
<name>K5UQJ9_PHACS</name>
<dbReference type="AlphaFoldDB" id="K5UQJ9"/>
<feature type="transmembrane region" description="Helical" evidence="1">
    <location>
        <begin position="6"/>
        <end position="27"/>
    </location>
</feature>
<proteinExistence type="predicted"/>
<dbReference type="GeneID" id="18907211"/>
<evidence type="ECO:0000313" key="2">
    <source>
        <dbReference type="EMBL" id="EKM52106.1"/>
    </source>
</evidence>
<sequence>PGRYAAGASVWIVTAIVLAAFDIELIVGGNGKPVYPVPESGGNFISSVQFFRCSSRLGVEVQ</sequence>
<dbReference type="EMBL" id="JH930476">
    <property type="protein sequence ID" value="EKM52106.1"/>
    <property type="molecule type" value="Genomic_DNA"/>
</dbReference>
<evidence type="ECO:0000256" key="1">
    <source>
        <dbReference type="SAM" id="Phobius"/>
    </source>
</evidence>
<keyword evidence="1" id="KW-1133">Transmembrane helix</keyword>
<accession>K5UQJ9</accession>
<organism evidence="2 3">
    <name type="scientific">Phanerochaete carnosa (strain HHB-10118-sp)</name>
    <name type="common">White-rot fungus</name>
    <name type="synonym">Peniophora carnosa</name>
    <dbReference type="NCBI Taxonomy" id="650164"/>
    <lineage>
        <taxon>Eukaryota</taxon>
        <taxon>Fungi</taxon>
        <taxon>Dikarya</taxon>
        <taxon>Basidiomycota</taxon>
        <taxon>Agaricomycotina</taxon>
        <taxon>Agaricomycetes</taxon>
        <taxon>Polyporales</taxon>
        <taxon>Phanerochaetaceae</taxon>
        <taxon>Phanerochaete</taxon>
    </lineage>
</organism>
<gene>
    <name evidence="2" type="ORF">PHACADRAFT_101932</name>
</gene>